<reference evidence="2" key="1">
    <citation type="submission" date="2020-05" db="UniProtKB">
        <authorList>
            <consortium name="EnsemblMetazoa"/>
        </authorList>
    </citation>
    <scope>IDENTIFICATION</scope>
    <source>
        <strain evidence="2">Yale</strain>
    </source>
</reference>
<dbReference type="STRING" id="37546.A0A1B0FNP5"/>
<feature type="compositionally biased region" description="Polar residues" evidence="1">
    <location>
        <begin position="29"/>
        <end position="39"/>
    </location>
</feature>
<evidence type="ECO:0000313" key="2">
    <source>
        <dbReference type="EnsemblMetazoa" id="GMOY005512-PA"/>
    </source>
</evidence>
<feature type="compositionally biased region" description="Polar residues" evidence="1">
    <location>
        <begin position="1"/>
        <end position="14"/>
    </location>
</feature>
<protein>
    <submittedName>
        <fullName evidence="2">Uncharacterized protein</fullName>
    </submittedName>
</protein>
<proteinExistence type="predicted"/>
<dbReference type="EMBL" id="CCAG010016826">
    <property type="status" value="NOT_ANNOTATED_CDS"/>
    <property type="molecule type" value="Genomic_DNA"/>
</dbReference>
<feature type="compositionally biased region" description="Low complexity" evidence="1">
    <location>
        <begin position="71"/>
        <end position="87"/>
    </location>
</feature>
<sequence length="87" mass="9995">MQQLHMQRRQSAASNNNNNINNMGADNPTPDSENQIIHENQNHDTVDVTQDDLANDMMNLKLNTKSDSNEQEQQLPQQQINNSNEDY</sequence>
<keyword evidence="3" id="KW-1185">Reference proteome</keyword>
<evidence type="ECO:0000313" key="3">
    <source>
        <dbReference type="Proteomes" id="UP000092444"/>
    </source>
</evidence>
<name>A0A1B0FNP5_GLOMM</name>
<dbReference type="VEuPathDB" id="VectorBase:GMOY005512"/>
<dbReference type="Proteomes" id="UP000092444">
    <property type="component" value="Unassembled WGS sequence"/>
</dbReference>
<accession>A0A1B0FNP5</accession>
<dbReference type="AlphaFoldDB" id="A0A1B0FNP5"/>
<dbReference type="EnsemblMetazoa" id="GMOY005512-RA">
    <property type="protein sequence ID" value="GMOY005512-PA"/>
    <property type="gene ID" value="GMOY005512"/>
</dbReference>
<feature type="region of interest" description="Disordered" evidence="1">
    <location>
        <begin position="1"/>
        <end position="40"/>
    </location>
</feature>
<feature type="region of interest" description="Disordered" evidence="1">
    <location>
        <begin position="60"/>
        <end position="87"/>
    </location>
</feature>
<evidence type="ECO:0000256" key="1">
    <source>
        <dbReference type="SAM" id="MobiDB-lite"/>
    </source>
</evidence>
<organism evidence="2 3">
    <name type="scientific">Glossina morsitans morsitans</name>
    <name type="common">Savannah tsetse fly</name>
    <dbReference type="NCBI Taxonomy" id="37546"/>
    <lineage>
        <taxon>Eukaryota</taxon>
        <taxon>Metazoa</taxon>
        <taxon>Ecdysozoa</taxon>
        <taxon>Arthropoda</taxon>
        <taxon>Hexapoda</taxon>
        <taxon>Insecta</taxon>
        <taxon>Pterygota</taxon>
        <taxon>Neoptera</taxon>
        <taxon>Endopterygota</taxon>
        <taxon>Diptera</taxon>
        <taxon>Brachycera</taxon>
        <taxon>Muscomorpha</taxon>
        <taxon>Hippoboscoidea</taxon>
        <taxon>Glossinidae</taxon>
        <taxon>Glossina</taxon>
    </lineage>
</organism>